<feature type="transmembrane region" description="Helical" evidence="5">
    <location>
        <begin position="147"/>
        <end position="166"/>
    </location>
</feature>
<dbReference type="AlphaFoldDB" id="A0A8H4UH15"/>
<comment type="caution">
    <text evidence="7">The sequence shown here is derived from an EMBL/GenBank/DDBJ whole genome shotgun (WGS) entry which is preliminary data.</text>
</comment>
<feature type="transmembrane region" description="Helical" evidence="5">
    <location>
        <begin position="399"/>
        <end position="423"/>
    </location>
</feature>
<feature type="transmembrane region" description="Helical" evidence="5">
    <location>
        <begin position="435"/>
        <end position="457"/>
    </location>
</feature>
<dbReference type="Gene3D" id="1.20.1250.20">
    <property type="entry name" value="MFS general substrate transporter like domains"/>
    <property type="match status" value="2"/>
</dbReference>
<keyword evidence="5" id="KW-0472">Membrane</keyword>
<keyword evidence="5" id="KW-0812">Transmembrane</keyword>
<feature type="compositionally biased region" description="Basic and acidic residues" evidence="4">
    <location>
        <begin position="9"/>
        <end position="25"/>
    </location>
</feature>
<keyword evidence="8" id="KW-1185">Reference proteome</keyword>
<evidence type="ECO:0000256" key="3">
    <source>
        <dbReference type="ARBA" id="ARBA00023180"/>
    </source>
</evidence>
<dbReference type="Proteomes" id="UP000635477">
    <property type="component" value="Unassembled WGS sequence"/>
</dbReference>
<reference evidence="7" key="1">
    <citation type="journal article" date="2020" name="BMC Genomics">
        <title>Correction to: Identification and distribution of gene clusters required for synthesis of sphingolipid metabolism inhibitors in diverse species of the filamentous fungus Fusarium.</title>
        <authorList>
            <person name="Kim H.S."/>
            <person name="Lohmar J.M."/>
            <person name="Busman M."/>
            <person name="Brown D.W."/>
            <person name="Naumann T.A."/>
            <person name="Divon H.H."/>
            <person name="Lysoe E."/>
            <person name="Uhlig S."/>
            <person name="Proctor R.H."/>
        </authorList>
    </citation>
    <scope>NUCLEOTIDE SEQUENCE</scope>
    <source>
        <strain evidence="7">NRRL 22465</strain>
    </source>
</reference>
<dbReference type="PROSITE" id="PS50850">
    <property type="entry name" value="MFS"/>
    <property type="match status" value="1"/>
</dbReference>
<evidence type="ECO:0000256" key="1">
    <source>
        <dbReference type="ARBA" id="ARBA00004141"/>
    </source>
</evidence>
<feature type="transmembrane region" description="Helical" evidence="5">
    <location>
        <begin position="370"/>
        <end position="393"/>
    </location>
</feature>
<evidence type="ECO:0000256" key="5">
    <source>
        <dbReference type="SAM" id="Phobius"/>
    </source>
</evidence>
<keyword evidence="5" id="KW-1133">Transmembrane helix</keyword>
<feature type="transmembrane region" description="Helical" evidence="5">
    <location>
        <begin position="202"/>
        <end position="223"/>
    </location>
</feature>
<feature type="compositionally biased region" description="Basic and acidic residues" evidence="4">
    <location>
        <begin position="37"/>
        <end position="46"/>
    </location>
</feature>
<dbReference type="InterPro" id="IPR036259">
    <property type="entry name" value="MFS_trans_sf"/>
</dbReference>
<feature type="transmembrane region" description="Helical" evidence="5">
    <location>
        <begin position="178"/>
        <end position="196"/>
    </location>
</feature>
<dbReference type="CDD" id="cd17352">
    <property type="entry name" value="MFS_MCT_SLC16"/>
    <property type="match status" value="1"/>
</dbReference>
<dbReference type="SUPFAM" id="SSF103473">
    <property type="entry name" value="MFS general substrate transporter"/>
    <property type="match status" value="1"/>
</dbReference>
<name>A0A8H4UH15_9HYPO</name>
<feature type="transmembrane region" description="Helical" evidence="5">
    <location>
        <begin position="107"/>
        <end position="127"/>
    </location>
</feature>
<feature type="transmembrane region" description="Helical" evidence="5">
    <location>
        <begin position="266"/>
        <end position="288"/>
    </location>
</feature>
<evidence type="ECO:0000313" key="8">
    <source>
        <dbReference type="Proteomes" id="UP000635477"/>
    </source>
</evidence>
<evidence type="ECO:0000256" key="2">
    <source>
        <dbReference type="ARBA" id="ARBA00006727"/>
    </source>
</evidence>
<protein>
    <recommendedName>
        <fullName evidence="6">Major facilitator superfamily (MFS) profile domain-containing protein</fullName>
    </recommendedName>
</protein>
<comment type="similarity">
    <text evidence="2">Belongs to the major facilitator superfamily. Monocarboxylate porter (TC 2.A.1.13) family.</text>
</comment>
<dbReference type="InterPro" id="IPR011701">
    <property type="entry name" value="MFS"/>
</dbReference>
<dbReference type="GO" id="GO:0022857">
    <property type="term" value="F:transmembrane transporter activity"/>
    <property type="evidence" value="ECO:0007669"/>
    <property type="project" value="InterPro"/>
</dbReference>
<reference evidence="7" key="2">
    <citation type="submission" date="2020-05" db="EMBL/GenBank/DDBJ databases">
        <authorList>
            <person name="Kim H.-S."/>
            <person name="Proctor R.H."/>
            <person name="Brown D.W."/>
        </authorList>
    </citation>
    <scope>NUCLEOTIDE SEQUENCE</scope>
    <source>
        <strain evidence="7">NRRL 22465</strain>
    </source>
</reference>
<comment type="subcellular location">
    <subcellularLocation>
        <location evidence="1">Membrane</location>
        <topology evidence="1">Multi-pass membrane protein</topology>
    </subcellularLocation>
</comment>
<dbReference type="InterPro" id="IPR050327">
    <property type="entry name" value="Proton-linked_MCT"/>
</dbReference>
<feature type="region of interest" description="Disordered" evidence="4">
    <location>
        <begin position="1"/>
        <end position="100"/>
    </location>
</feature>
<keyword evidence="3" id="KW-0325">Glycoprotein</keyword>
<accession>A0A8H4UH15</accession>
<evidence type="ECO:0000313" key="7">
    <source>
        <dbReference type="EMBL" id="KAF4976456.1"/>
    </source>
</evidence>
<dbReference type="GO" id="GO:0016020">
    <property type="term" value="C:membrane"/>
    <property type="evidence" value="ECO:0007669"/>
    <property type="project" value="UniProtKB-SubCell"/>
</dbReference>
<organism evidence="7 8">
    <name type="scientific">Fusarium zealandicum</name>
    <dbReference type="NCBI Taxonomy" id="1053134"/>
    <lineage>
        <taxon>Eukaryota</taxon>
        <taxon>Fungi</taxon>
        <taxon>Dikarya</taxon>
        <taxon>Ascomycota</taxon>
        <taxon>Pezizomycotina</taxon>
        <taxon>Sordariomycetes</taxon>
        <taxon>Hypocreomycetidae</taxon>
        <taxon>Hypocreales</taxon>
        <taxon>Nectriaceae</taxon>
        <taxon>Fusarium</taxon>
        <taxon>Fusarium staphyleae species complex</taxon>
    </lineage>
</organism>
<dbReference type="OrthoDB" id="5212574at2759"/>
<feature type="transmembrane region" description="Helical" evidence="5">
    <location>
        <begin position="337"/>
        <end position="358"/>
    </location>
</feature>
<dbReference type="InterPro" id="IPR020846">
    <property type="entry name" value="MFS_dom"/>
</dbReference>
<dbReference type="PANTHER" id="PTHR11360">
    <property type="entry name" value="MONOCARBOXYLATE TRANSPORTER"/>
    <property type="match status" value="1"/>
</dbReference>
<sequence length="501" mass="54551">MEEISNSGRHPDSQLRPKHGTKEVFDMVATRTLARPQNERDADETTQHSCRPPAAEADYNDKAIYTRAETTKNPNAPSSPPETNRPFVDTDVEQPPLGPGPAPDGGWVAWMAVLSGHFVVMNSWGIINSFGVFQPYYAEMLGRAPSDVSWIGSFEVFFLFFVGTFTGRLTDAGYFRQLFALGFFLVVVGIFATSFAQTYWQFFLAQGICMGLGNGCLFCPSMATISTYFDKRRALAMGVAAAGSATGGLVYPSIMRQMLPTVGFAWAIRTIGFVQLATLGVAACFLKSRIPPRRSGPLVEWAAFKEMEYSFYVMGSFMAFWGVYFAFYYLAAYARDVLGVSFTRSLDLLLVLNGTGAIGRVLPNHVADRYGSLTVQIPLALVTGIMMYCWAPIKTVTGLFIWAAIYGIWTGGVQSMFPVGLSSMTPDPSQQGTRLGMAFTIVSFATLTGQPIAGAIIRAQGGAYTGAQAFAGSCMVLGSCFFVVAKSIRTKKLKQGWKAKV</sequence>
<gene>
    <name evidence="7" type="ORF">FZEAL_6894</name>
</gene>
<feature type="transmembrane region" description="Helical" evidence="5">
    <location>
        <begin position="235"/>
        <end position="254"/>
    </location>
</feature>
<feature type="transmembrane region" description="Helical" evidence="5">
    <location>
        <begin position="463"/>
        <end position="485"/>
    </location>
</feature>
<evidence type="ECO:0000259" key="6">
    <source>
        <dbReference type="PROSITE" id="PS50850"/>
    </source>
</evidence>
<dbReference type="Pfam" id="PF07690">
    <property type="entry name" value="MFS_1"/>
    <property type="match status" value="1"/>
</dbReference>
<dbReference type="PANTHER" id="PTHR11360:SF130">
    <property type="entry name" value="MAJOR FACILITATOR SUPERFAMILY (MFS) PROFILE DOMAIN-CONTAINING PROTEIN-RELATED"/>
    <property type="match status" value="1"/>
</dbReference>
<evidence type="ECO:0000256" key="4">
    <source>
        <dbReference type="SAM" id="MobiDB-lite"/>
    </source>
</evidence>
<feature type="domain" description="Major facilitator superfamily (MFS) profile" evidence="6">
    <location>
        <begin position="109"/>
        <end position="490"/>
    </location>
</feature>
<proteinExistence type="inferred from homology"/>
<dbReference type="EMBL" id="JABEYC010000534">
    <property type="protein sequence ID" value="KAF4976456.1"/>
    <property type="molecule type" value="Genomic_DNA"/>
</dbReference>
<feature type="transmembrane region" description="Helical" evidence="5">
    <location>
        <begin position="309"/>
        <end position="331"/>
    </location>
</feature>